<reference evidence="1 2" key="1">
    <citation type="journal article" date="2024" name="BMC Genomics">
        <title>De novo assembly and annotation of Popillia japonica's genome with initial clues to its potential as an invasive pest.</title>
        <authorList>
            <person name="Cucini C."/>
            <person name="Boschi S."/>
            <person name="Funari R."/>
            <person name="Cardaioli E."/>
            <person name="Iannotti N."/>
            <person name="Marturano G."/>
            <person name="Paoli F."/>
            <person name="Bruttini M."/>
            <person name="Carapelli A."/>
            <person name="Frati F."/>
            <person name="Nardi F."/>
        </authorList>
    </citation>
    <scope>NUCLEOTIDE SEQUENCE [LARGE SCALE GENOMIC DNA]</scope>
    <source>
        <strain evidence="1">DMR45628</strain>
    </source>
</reference>
<sequence>MVANIYPNNGTNFLGANRDVWDPQRLFQSKEETNSIGNFLANTGKHWHFIPAGGAQFGGLWEAAMRSFKQQLYRVDRSLNPSRRCSVWGLMGSCHEVI</sequence>
<protein>
    <submittedName>
        <fullName evidence="1">Uncharacterized protein</fullName>
    </submittedName>
</protein>
<dbReference type="InterPro" id="IPR036397">
    <property type="entry name" value="RNaseH_sf"/>
</dbReference>
<dbReference type="Gene3D" id="3.30.420.10">
    <property type="entry name" value="Ribonuclease H-like superfamily/Ribonuclease H"/>
    <property type="match status" value="1"/>
</dbReference>
<dbReference type="AlphaFoldDB" id="A0AAW1M7W3"/>
<dbReference type="Proteomes" id="UP001458880">
    <property type="component" value="Unassembled WGS sequence"/>
</dbReference>
<organism evidence="1 2">
    <name type="scientific">Popillia japonica</name>
    <name type="common">Japanese beetle</name>
    <dbReference type="NCBI Taxonomy" id="7064"/>
    <lineage>
        <taxon>Eukaryota</taxon>
        <taxon>Metazoa</taxon>
        <taxon>Ecdysozoa</taxon>
        <taxon>Arthropoda</taxon>
        <taxon>Hexapoda</taxon>
        <taxon>Insecta</taxon>
        <taxon>Pterygota</taxon>
        <taxon>Neoptera</taxon>
        <taxon>Endopterygota</taxon>
        <taxon>Coleoptera</taxon>
        <taxon>Polyphaga</taxon>
        <taxon>Scarabaeiformia</taxon>
        <taxon>Scarabaeidae</taxon>
        <taxon>Rutelinae</taxon>
        <taxon>Popillia</taxon>
    </lineage>
</organism>
<name>A0AAW1M7W3_POPJA</name>
<dbReference type="EMBL" id="JASPKY010000060">
    <property type="protein sequence ID" value="KAK9744293.1"/>
    <property type="molecule type" value="Genomic_DNA"/>
</dbReference>
<dbReference type="GO" id="GO:0003676">
    <property type="term" value="F:nucleic acid binding"/>
    <property type="evidence" value="ECO:0007669"/>
    <property type="project" value="InterPro"/>
</dbReference>
<proteinExistence type="predicted"/>
<keyword evidence="2" id="KW-1185">Reference proteome</keyword>
<comment type="caution">
    <text evidence="1">The sequence shown here is derived from an EMBL/GenBank/DDBJ whole genome shotgun (WGS) entry which is preliminary data.</text>
</comment>
<evidence type="ECO:0000313" key="1">
    <source>
        <dbReference type="EMBL" id="KAK9744293.1"/>
    </source>
</evidence>
<accession>A0AAW1M7W3</accession>
<gene>
    <name evidence="1" type="ORF">QE152_g7927</name>
</gene>
<evidence type="ECO:0000313" key="2">
    <source>
        <dbReference type="Proteomes" id="UP001458880"/>
    </source>
</evidence>